<accession>A0A061QSY2</accession>
<organism evidence="2">
    <name type="scientific">Tetraselmis sp. GSL018</name>
    <dbReference type="NCBI Taxonomy" id="582737"/>
    <lineage>
        <taxon>Eukaryota</taxon>
        <taxon>Viridiplantae</taxon>
        <taxon>Chlorophyta</taxon>
        <taxon>core chlorophytes</taxon>
        <taxon>Chlorodendrophyceae</taxon>
        <taxon>Chlorodendrales</taxon>
        <taxon>Chlorodendraceae</taxon>
        <taxon>Tetraselmis</taxon>
    </lineage>
</organism>
<protein>
    <submittedName>
        <fullName evidence="2">Uncharacterized protein</fullName>
    </submittedName>
</protein>
<reference evidence="2" key="1">
    <citation type="submission" date="2014-05" db="EMBL/GenBank/DDBJ databases">
        <title>The transcriptome of the halophilic microalga Tetraselmis sp. GSL018 isolated from the Great Salt Lake, Utah.</title>
        <authorList>
            <person name="Jinkerson R.E."/>
            <person name="D'Adamo S."/>
            <person name="Posewitz M.C."/>
        </authorList>
    </citation>
    <scope>NUCLEOTIDE SEQUENCE</scope>
    <source>
        <strain evidence="2">GSL018</strain>
    </source>
</reference>
<evidence type="ECO:0000313" key="2">
    <source>
        <dbReference type="EMBL" id="JAC61569.1"/>
    </source>
</evidence>
<sequence length="159" mass="17389">EKTVSKCEPYFPEQEGDSSPPAAALLPLELPRLQASLAVGCLVCGIEGDVLCWSDCSLHLRFGYTPRVRTLRIKLRAGCTWSQNRFARVVVAPLYVLLHSSASFFTAGIVVPAVAPKFSLVIPECQRPFPNLPHGFHSPAQRSERSTQRSLTPAGTSQQ</sequence>
<name>A0A061QSY2_9CHLO</name>
<proteinExistence type="predicted"/>
<feature type="compositionally biased region" description="Polar residues" evidence="1">
    <location>
        <begin position="148"/>
        <end position="159"/>
    </location>
</feature>
<evidence type="ECO:0000256" key="1">
    <source>
        <dbReference type="SAM" id="MobiDB-lite"/>
    </source>
</evidence>
<dbReference type="EMBL" id="GBEZ01025529">
    <property type="protein sequence ID" value="JAC61569.1"/>
    <property type="molecule type" value="Transcribed_RNA"/>
</dbReference>
<feature type="non-terminal residue" evidence="2">
    <location>
        <position position="159"/>
    </location>
</feature>
<dbReference type="AlphaFoldDB" id="A0A061QSY2"/>
<feature type="region of interest" description="Disordered" evidence="1">
    <location>
        <begin position="136"/>
        <end position="159"/>
    </location>
</feature>
<gene>
    <name evidence="2" type="ORF">TSPGSL018_25863</name>
</gene>
<feature type="non-terminal residue" evidence="2">
    <location>
        <position position="1"/>
    </location>
</feature>